<gene>
    <name evidence="1" type="ORF">IHE45_04G114300</name>
</gene>
<dbReference type="Proteomes" id="UP000827976">
    <property type="component" value="Chromosome 4"/>
</dbReference>
<proteinExistence type="predicted"/>
<sequence length="97" mass="10846">MASLLLINVYLLHLVEANQELNKHIESNGNSFVQMINCGEPCKVRCSKSWKLKMCKRACDTCCVRCNCVPPSTLVYTRGMCPCYAKMITHGGCLKCP</sequence>
<protein>
    <submittedName>
        <fullName evidence="1">Gibberellin regulated protein</fullName>
    </submittedName>
</protein>
<comment type="caution">
    <text evidence="1">The sequence shown here is derived from an EMBL/GenBank/DDBJ whole genome shotgun (WGS) entry which is preliminary data.</text>
</comment>
<keyword evidence="2" id="KW-1185">Reference proteome</keyword>
<dbReference type="EMBL" id="CM037014">
    <property type="protein sequence ID" value="KAH7686567.1"/>
    <property type="molecule type" value="Genomic_DNA"/>
</dbReference>
<name>A0ACB7WF29_DIOAL</name>
<reference evidence="2" key="1">
    <citation type="journal article" date="2022" name="Nat. Commun.">
        <title>Chromosome evolution and the genetic basis of agronomically important traits in greater yam.</title>
        <authorList>
            <person name="Bredeson J.V."/>
            <person name="Lyons J.B."/>
            <person name="Oniyinde I.O."/>
            <person name="Okereke N.R."/>
            <person name="Kolade O."/>
            <person name="Nnabue I."/>
            <person name="Nwadili C.O."/>
            <person name="Hribova E."/>
            <person name="Parker M."/>
            <person name="Nwogha J."/>
            <person name="Shu S."/>
            <person name="Carlson J."/>
            <person name="Kariba R."/>
            <person name="Muthemba S."/>
            <person name="Knop K."/>
            <person name="Barton G.J."/>
            <person name="Sherwood A.V."/>
            <person name="Lopez-Montes A."/>
            <person name="Asiedu R."/>
            <person name="Jamnadass R."/>
            <person name="Muchugi A."/>
            <person name="Goodstein D."/>
            <person name="Egesi C.N."/>
            <person name="Featherston J."/>
            <person name="Asfaw A."/>
            <person name="Simpson G.G."/>
            <person name="Dolezel J."/>
            <person name="Hendre P.S."/>
            <person name="Van Deynze A."/>
            <person name="Kumar P.L."/>
            <person name="Obidiegwu J.E."/>
            <person name="Bhattacharjee R."/>
            <person name="Rokhsar D.S."/>
        </authorList>
    </citation>
    <scope>NUCLEOTIDE SEQUENCE [LARGE SCALE GENOMIC DNA]</scope>
    <source>
        <strain evidence="2">cv. TDa95/00328</strain>
    </source>
</reference>
<evidence type="ECO:0000313" key="2">
    <source>
        <dbReference type="Proteomes" id="UP000827976"/>
    </source>
</evidence>
<accession>A0ACB7WF29</accession>
<organism evidence="1 2">
    <name type="scientific">Dioscorea alata</name>
    <name type="common">Purple yam</name>
    <dbReference type="NCBI Taxonomy" id="55571"/>
    <lineage>
        <taxon>Eukaryota</taxon>
        <taxon>Viridiplantae</taxon>
        <taxon>Streptophyta</taxon>
        <taxon>Embryophyta</taxon>
        <taxon>Tracheophyta</taxon>
        <taxon>Spermatophyta</taxon>
        <taxon>Magnoliopsida</taxon>
        <taxon>Liliopsida</taxon>
        <taxon>Dioscoreales</taxon>
        <taxon>Dioscoreaceae</taxon>
        <taxon>Dioscorea</taxon>
    </lineage>
</organism>
<evidence type="ECO:0000313" key="1">
    <source>
        <dbReference type="EMBL" id="KAH7686567.1"/>
    </source>
</evidence>